<sequence>MKVKVCGITKAAQLASLVAGGADYAGFIFYERSPRFAGNKLDARTVREVGNGIRKVGVFVNAPQQQVLQIIRDYGLDAAQLHGDESPEYCAAVKTATVVIKAFRIGGEMSSLDALAAYEGVCDYFLFDTAGKDYGGNGQLFDWTLLEQYPYKTPFFLSGGIGPAQVQILLDLKLPGLFAVDVNSKFETAPGVKDMQQVQTFIDNIKQSPVK</sequence>
<dbReference type="CDD" id="cd00405">
    <property type="entry name" value="PRAI"/>
    <property type="match status" value="1"/>
</dbReference>
<dbReference type="EC" id="5.3.1.24" evidence="3 9"/>
<dbReference type="InterPro" id="IPR044643">
    <property type="entry name" value="TrpF_fam"/>
</dbReference>
<protein>
    <recommendedName>
        <fullName evidence="4 9">N-(5'-phosphoribosyl)anthranilate isomerase</fullName>
        <shortName evidence="9">PRAI</shortName>
        <ecNumber evidence="3 9">5.3.1.24</ecNumber>
    </recommendedName>
</protein>
<comment type="pathway">
    <text evidence="2 9">Amino-acid biosynthesis; L-tryptophan biosynthesis; L-tryptophan from chorismate: step 3/5.</text>
</comment>
<evidence type="ECO:0000256" key="2">
    <source>
        <dbReference type="ARBA" id="ARBA00004664"/>
    </source>
</evidence>
<evidence type="ECO:0000313" key="11">
    <source>
        <dbReference type="EMBL" id="UYQ93840.1"/>
    </source>
</evidence>
<dbReference type="PANTHER" id="PTHR42894:SF1">
    <property type="entry name" value="N-(5'-PHOSPHORIBOSYL)ANTHRANILATE ISOMERASE"/>
    <property type="match status" value="1"/>
</dbReference>
<dbReference type="PANTHER" id="PTHR42894">
    <property type="entry name" value="N-(5'-PHOSPHORIBOSYL)ANTHRANILATE ISOMERASE"/>
    <property type="match status" value="1"/>
</dbReference>
<evidence type="ECO:0000256" key="7">
    <source>
        <dbReference type="ARBA" id="ARBA00023141"/>
    </source>
</evidence>
<dbReference type="InterPro" id="IPR001240">
    <property type="entry name" value="PRAI_dom"/>
</dbReference>
<evidence type="ECO:0000256" key="5">
    <source>
        <dbReference type="ARBA" id="ARBA00022605"/>
    </source>
</evidence>
<keyword evidence="5 9" id="KW-0028">Amino-acid biosynthesis</keyword>
<organism evidence="11 12">
    <name type="scientific">Chitinophaga horti</name>
    <dbReference type="NCBI Taxonomy" id="2920382"/>
    <lineage>
        <taxon>Bacteria</taxon>
        <taxon>Pseudomonadati</taxon>
        <taxon>Bacteroidota</taxon>
        <taxon>Chitinophagia</taxon>
        <taxon>Chitinophagales</taxon>
        <taxon>Chitinophagaceae</taxon>
        <taxon>Chitinophaga</taxon>
    </lineage>
</organism>
<dbReference type="InterPro" id="IPR011060">
    <property type="entry name" value="RibuloseP-bd_barrel"/>
</dbReference>
<evidence type="ECO:0000256" key="3">
    <source>
        <dbReference type="ARBA" id="ARBA00012572"/>
    </source>
</evidence>
<evidence type="ECO:0000313" key="12">
    <source>
        <dbReference type="Proteomes" id="UP001162741"/>
    </source>
</evidence>
<keyword evidence="7 9" id="KW-0057">Aromatic amino acid biosynthesis</keyword>
<feature type="domain" description="N-(5'phosphoribosyl) anthranilate isomerase (PRAI)" evidence="10">
    <location>
        <begin position="3"/>
        <end position="204"/>
    </location>
</feature>
<dbReference type="RefSeq" id="WP_264281835.1">
    <property type="nucleotide sequence ID" value="NZ_CP107006.1"/>
</dbReference>
<keyword evidence="12" id="KW-1185">Reference proteome</keyword>
<comment type="similarity">
    <text evidence="9">Belongs to the TrpF family.</text>
</comment>
<dbReference type="EMBL" id="CP107006">
    <property type="protein sequence ID" value="UYQ93840.1"/>
    <property type="molecule type" value="Genomic_DNA"/>
</dbReference>
<keyword evidence="6 9" id="KW-0822">Tryptophan biosynthesis</keyword>
<gene>
    <name evidence="9" type="primary">trpF</name>
    <name evidence="11" type="ORF">MKQ68_01865</name>
</gene>
<evidence type="ECO:0000259" key="10">
    <source>
        <dbReference type="Pfam" id="PF00697"/>
    </source>
</evidence>
<proteinExistence type="inferred from homology"/>
<evidence type="ECO:0000256" key="6">
    <source>
        <dbReference type="ARBA" id="ARBA00022822"/>
    </source>
</evidence>
<dbReference type="HAMAP" id="MF_00135">
    <property type="entry name" value="PRAI"/>
    <property type="match status" value="1"/>
</dbReference>
<name>A0ABY6J2H8_9BACT</name>
<evidence type="ECO:0000256" key="4">
    <source>
        <dbReference type="ARBA" id="ARBA00022272"/>
    </source>
</evidence>
<reference evidence="11" key="1">
    <citation type="submission" date="2022-10" db="EMBL/GenBank/DDBJ databases">
        <title>Chitinophaga sp. nov., isolated from soil.</title>
        <authorList>
            <person name="Jeon C.O."/>
        </authorList>
    </citation>
    <scope>NUCLEOTIDE SEQUENCE</scope>
    <source>
        <strain evidence="11">R8</strain>
    </source>
</reference>
<evidence type="ECO:0000256" key="9">
    <source>
        <dbReference type="HAMAP-Rule" id="MF_00135"/>
    </source>
</evidence>
<dbReference type="Gene3D" id="3.20.20.70">
    <property type="entry name" value="Aldolase class I"/>
    <property type="match status" value="1"/>
</dbReference>
<dbReference type="GO" id="GO:0016853">
    <property type="term" value="F:isomerase activity"/>
    <property type="evidence" value="ECO:0007669"/>
    <property type="project" value="UniProtKB-KW"/>
</dbReference>
<evidence type="ECO:0000256" key="8">
    <source>
        <dbReference type="ARBA" id="ARBA00023235"/>
    </source>
</evidence>
<keyword evidence="8 9" id="KW-0413">Isomerase</keyword>
<comment type="catalytic activity">
    <reaction evidence="1 9">
        <text>N-(5-phospho-beta-D-ribosyl)anthranilate = 1-(2-carboxyphenylamino)-1-deoxy-D-ribulose 5-phosphate</text>
        <dbReference type="Rhea" id="RHEA:21540"/>
        <dbReference type="ChEBI" id="CHEBI:18277"/>
        <dbReference type="ChEBI" id="CHEBI:58613"/>
        <dbReference type="EC" id="5.3.1.24"/>
    </reaction>
</comment>
<dbReference type="InterPro" id="IPR013785">
    <property type="entry name" value="Aldolase_TIM"/>
</dbReference>
<evidence type="ECO:0000256" key="1">
    <source>
        <dbReference type="ARBA" id="ARBA00001164"/>
    </source>
</evidence>
<dbReference type="Proteomes" id="UP001162741">
    <property type="component" value="Chromosome"/>
</dbReference>
<dbReference type="Pfam" id="PF00697">
    <property type="entry name" value="PRAI"/>
    <property type="match status" value="1"/>
</dbReference>
<dbReference type="SUPFAM" id="SSF51366">
    <property type="entry name" value="Ribulose-phoshate binding barrel"/>
    <property type="match status" value="1"/>
</dbReference>
<accession>A0ABY6J2H8</accession>